<organism evidence="1 2">
    <name type="scientific">Paramuricea clavata</name>
    <name type="common">Red gorgonian</name>
    <name type="synonym">Violescent sea-whip</name>
    <dbReference type="NCBI Taxonomy" id="317549"/>
    <lineage>
        <taxon>Eukaryota</taxon>
        <taxon>Metazoa</taxon>
        <taxon>Cnidaria</taxon>
        <taxon>Anthozoa</taxon>
        <taxon>Octocorallia</taxon>
        <taxon>Malacalcyonacea</taxon>
        <taxon>Plexauridae</taxon>
        <taxon>Paramuricea</taxon>
    </lineage>
</organism>
<comment type="caution">
    <text evidence="1">The sequence shown here is derived from an EMBL/GenBank/DDBJ whole genome shotgun (WGS) entry which is preliminary data.</text>
</comment>
<sequence>MGVRILLDIIRIVQPSHIVEINSDSQPMKNLPVLTEDFLLSEEGWTYEFDARSSSWVCPDIRQIDAFKNTVEMTKGFGLQASELRSLSLLSYFGSHQSISSVKSVQEYILQHSTVHSIPLACLEFYSACDDVCPEDITHSIIGSVVGLVRSNKKMTGCLTDVIDNHALSIDKIEFGDYVGL</sequence>
<dbReference type="Proteomes" id="UP001152795">
    <property type="component" value="Unassembled WGS sequence"/>
</dbReference>
<accession>A0A6S7JDN0</accession>
<reference evidence="1" key="1">
    <citation type="submission" date="2020-04" db="EMBL/GenBank/DDBJ databases">
        <authorList>
            <person name="Alioto T."/>
            <person name="Alioto T."/>
            <person name="Gomez Garrido J."/>
        </authorList>
    </citation>
    <scope>NUCLEOTIDE SEQUENCE</scope>
    <source>
        <strain evidence="1">A484AB</strain>
    </source>
</reference>
<dbReference type="AlphaFoldDB" id="A0A6S7JDN0"/>
<dbReference type="OrthoDB" id="2405412at2759"/>
<dbReference type="EMBL" id="CACRXK020015299">
    <property type="protein sequence ID" value="CAB4028174.1"/>
    <property type="molecule type" value="Genomic_DNA"/>
</dbReference>
<name>A0A6S7JDN0_PARCT</name>
<protein>
    <submittedName>
        <fullName evidence="1">Uncharacterized protein</fullName>
    </submittedName>
</protein>
<feature type="non-terminal residue" evidence="1">
    <location>
        <position position="1"/>
    </location>
</feature>
<proteinExistence type="predicted"/>
<keyword evidence="2" id="KW-1185">Reference proteome</keyword>
<gene>
    <name evidence="1" type="ORF">PACLA_8A019695</name>
</gene>
<evidence type="ECO:0000313" key="2">
    <source>
        <dbReference type="Proteomes" id="UP001152795"/>
    </source>
</evidence>
<evidence type="ECO:0000313" key="1">
    <source>
        <dbReference type="EMBL" id="CAB4028174.1"/>
    </source>
</evidence>